<dbReference type="STRING" id="5601.A0A0D2CV86"/>
<dbReference type="GO" id="GO:0004301">
    <property type="term" value="F:epoxide hydrolase activity"/>
    <property type="evidence" value="ECO:0007669"/>
    <property type="project" value="TreeGrafter"/>
</dbReference>
<gene>
    <name evidence="6" type="ORF">PV04_04945</name>
</gene>
<dbReference type="HOGENOM" id="CLU_019414_0_2_1"/>
<dbReference type="InterPro" id="IPR029058">
    <property type="entry name" value="AB_hydrolase_fold"/>
</dbReference>
<reference evidence="6 7" key="1">
    <citation type="submission" date="2015-01" db="EMBL/GenBank/DDBJ databases">
        <title>The Genome Sequence of Capronia semiimmersa CBS27337.</title>
        <authorList>
            <consortium name="The Broad Institute Genomics Platform"/>
            <person name="Cuomo C."/>
            <person name="de Hoog S."/>
            <person name="Gorbushina A."/>
            <person name="Stielow B."/>
            <person name="Teixiera M."/>
            <person name="Abouelleil A."/>
            <person name="Chapman S.B."/>
            <person name="Priest M."/>
            <person name="Young S.K."/>
            <person name="Wortman J."/>
            <person name="Nusbaum C."/>
            <person name="Birren B."/>
        </authorList>
    </citation>
    <scope>NUCLEOTIDE SEQUENCE [LARGE SCALE GENOMIC DNA]</scope>
    <source>
        <strain evidence="6 7">CBS 27337</strain>
    </source>
</reference>
<dbReference type="Pfam" id="PF06441">
    <property type="entry name" value="EHN"/>
    <property type="match status" value="1"/>
</dbReference>
<evidence type="ECO:0000256" key="2">
    <source>
        <dbReference type="ARBA" id="ARBA00022797"/>
    </source>
</evidence>
<dbReference type="Proteomes" id="UP000054266">
    <property type="component" value="Unassembled WGS sequence"/>
</dbReference>
<dbReference type="InterPro" id="IPR010497">
    <property type="entry name" value="Epoxide_hydro_N"/>
</dbReference>
<evidence type="ECO:0000256" key="1">
    <source>
        <dbReference type="ARBA" id="ARBA00010088"/>
    </source>
</evidence>
<sequence>MSTEIKPYQISVPDSRIQTLNSKLDAALFPDELDSAGWDMGVPLSDVQRLVSYWRHDFSWRKVEEKLNQLPHFSTSIQCDGYESLAIHFLHRKSHVKGAIPLLFVHGWPGNFLEATKIIDSLSAGGNGKPAFHVVAPSIPNFGFSEGTKKRGFSMEQYAETLHKLMLRLGYDQYVTQGGDWGWFITRAISMLYPAACKATHFNMDVANPPTFLSHPWLYISKVLNPFSRPSPREKSGVARTAWFDNEGFGYNLLQSTKPQTLGYLLQDSPVGLLAWIYEKLHDWSDNYPWTDEEICIWVSIYWFSTAGPAAAQRIYYEIGRSGSWGERMGGKEMKKWLPGVKIGCSHFPRDILVLPSSWARTTGNVVFERDHDSGGHFAAWERPDDITSDIREMFGRGGGAFGVVPGKDGY</sequence>
<organism evidence="6 7">
    <name type="scientific">Phialophora macrospora</name>
    <dbReference type="NCBI Taxonomy" id="1851006"/>
    <lineage>
        <taxon>Eukaryota</taxon>
        <taxon>Fungi</taxon>
        <taxon>Dikarya</taxon>
        <taxon>Ascomycota</taxon>
        <taxon>Pezizomycotina</taxon>
        <taxon>Eurotiomycetes</taxon>
        <taxon>Chaetothyriomycetidae</taxon>
        <taxon>Chaetothyriales</taxon>
        <taxon>Herpotrichiellaceae</taxon>
        <taxon>Phialophora</taxon>
    </lineage>
</organism>
<feature type="active site" description="Nucleophile" evidence="4">
    <location>
        <position position="180"/>
    </location>
</feature>
<dbReference type="Gene3D" id="3.40.50.1820">
    <property type="entry name" value="alpha/beta hydrolase"/>
    <property type="match status" value="1"/>
</dbReference>
<evidence type="ECO:0000259" key="5">
    <source>
        <dbReference type="Pfam" id="PF06441"/>
    </source>
</evidence>
<evidence type="ECO:0000313" key="7">
    <source>
        <dbReference type="Proteomes" id="UP000054266"/>
    </source>
</evidence>
<dbReference type="PANTHER" id="PTHR21661:SF35">
    <property type="entry name" value="EPOXIDE HYDROLASE"/>
    <property type="match status" value="1"/>
</dbReference>
<evidence type="ECO:0000256" key="3">
    <source>
        <dbReference type="ARBA" id="ARBA00022801"/>
    </source>
</evidence>
<protein>
    <recommendedName>
        <fullName evidence="5">Epoxide hydrolase N-terminal domain-containing protein</fullName>
    </recommendedName>
</protein>
<feature type="active site" description="Proton donor" evidence="4">
    <location>
        <position position="316"/>
    </location>
</feature>
<name>A0A0D2CV86_9EURO</name>
<dbReference type="GO" id="GO:0097176">
    <property type="term" value="P:epoxide metabolic process"/>
    <property type="evidence" value="ECO:0007669"/>
    <property type="project" value="TreeGrafter"/>
</dbReference>
<dbReference type="SUPFAM" id="SSF53474">
    <property type="entry name" value="alpha/beta-Hydrolases"/>
    <property type="match status" value="1"/>
</dbReference>
<dbReference type="PANTHER" id="PTHR21661">
    <property type="entry name" value="EPOXIDE HYDROLASE 1-RELATED"/>
    <property type="match status" value="1"/>
</dbReference>
<comment type="similarity">
    <text evidence="1">Belongs to the peptidase S33 family.</text>
</comment>
<dbReference type="InterPro" id="IPR016292">
    <property type="entry name" value="Epoxide_hydrolase"/>
</dbReference>
<feature type="active site" description="Proton acceptor" evidence="4">
    <location>
        <position position="377"/>
    </location>
</feature>
<feature type="domain" description="Epoxide hydrolase N-terminal" evidence="5">
    <location>
        <begin position="5"/>
        <end position="114"/>
    </location>
</feature>
<keyword evidence="3" id="KW-0378">Hydrolase</keyword>
<keyword evidence="7" id="KW-1185">Reference proteome</keyword>
<dbReference type="PRINTS" id="PR00412">
    <property type="entry name" value="EPOXHYDRLASE"/>
</dbReference>
<evidence type="ECO:0000313" key="6">
    <source>
        <dbReference type="EMBL" id="KIW69041.1"/>
    </source>
</evidence>
<proteinExistence type="inferred from homology"/>
<dbReference type="EMBL" id="KN846958">
    <property type="protein sequence ID" value="KIW69041.1"/>
    <property type="molecule type" value="Genomic_DNA"/>
</dbReference>
<keyword evidence="2" id="KW-0058">Aromatic hydrocarbons catabolism</keyword>
<dbReference type="InterPro" id="IPR000639">
    <property type="entry name" value="Epox_hydrolase-like"/>
</dbReference>
<accession>A0A0D2CV86</accession>
<dbReference type="AlphaFoldDB" id="A0A0D2CV86"/>
<evidence type="ECO:0000256" key="4">
    <source>
        <dbReference type="PIRSR" id="PIRSR001112-1"/>
    </source>
</evidence>
<dbReference type="PIRSF" id="PIRSF001112">
    <property type="entry name" value="Epoxide_hydrolase"/>
    <property type="match status" value="1"/>
</dbReference>